<feature type="transmembrane region" description="Helical" evidence="10">
    <location>
        <begin position="27"/>
        <end position="47"/>
    </location>
</feature>
<dbReference type="OrthoDB" id="6734366at2759"/>
<accession>A0A653DQ72</accession>
<dbReference type="Proteomes" id="UP000410492">
    <property type="component" value="Unassembled WGS sequence"/>
</dbReference>
<feature type="transmembrane region" description="Helical" evidence="10">
    <location>
        <begin position="124"/>
        <end position="151"/>
    </location>
</feature>
<keyword evidence="3" id="KW-0716">Sensory transduction</keyword>
<evidence type="ECO:0008006" key="13">
    <source>
        <dbReference type="Google" id="ProtNLM"/>
    </source>
</evidence>
<evidence type="ECO:0000256" key="4">
    <source>
        <dbReference type="ARBA" id="ARBA00022692"/>
    </source>
</evidence>
<protein>
    <recommendedName>
        <fullName evidence="13">Odorant receptor</fullName>
    </recommendedName>
</protein>
<keyword evidence="9" id="KW-0807">Transducer</keyword>
<dbReference type="GO" id="GO:0005886">
    <property type="term" value="C:plasma membrane"/>
    <property type="evidence" value="ECO:0007669"/>
    <property type="project" value="UniProtKB-SubCell"/>
</dbReference>
<dbReference type="PANTHER" id="PTHR21137">
    <property type="entry name" value="ODORANT RECEPTOR"/>
    <property type="match status" value="1"/>
</dbReference>
<evidence type="ECO:0000313" key="11">
    <source>
        <dbReference type="EMBL" id="VEN62387.1"/>
    </source>
</evidence>
<proteinExistence type="predicted"/>
<evidence type="ECO:0000256" key="8">
    <source>
        <dbReference type="ARBA" id="ARBA00023170"/>
    </source>
</evidence>
<keyword evidence="7 10" id="KW-0472">Membrane</keyword>
<feature type="transmembrane region" description="Helical" evidence="10">
    <location>
        <begin position="200"/>
        <end position="221"/>
    </location>
</feature>
<evidence type="ECO:0000256" key="10">
    <source>
        <dbReference type="SAM" id="Phobius"/>
    </source>
</evidence>
<keyword evidence="4 10" id="KW-0812">Transmembrane</keyword>
<evidence type="ECO:0000256" key="1">
    <source>
        <dbReference type="ARBA" id="ARBA00004651"/>
    </source>
</evidence>
<dbReference type="Pfam" id="PF02949">
    <property type="entry name" value="7tm_6"/>
    <property type="match status" value="1"/>
</dbReference>
<feature type="transmembrane region" description="Helical" evidence="10">
    <location>
        <begin position="86"/>
        <end position="104"/>
    </location>
</feature>
<evidence type="ECO:0000256" key="2">
    <source>
        <dbReference type="ARBA" id="ARBA00022475"/>
    </source>
</evidence>
<evidence type="ECO:0000313" key="12">
    <source>
        <dbReference type="Proteomes" id="UP000410492"/>
    </source>
</evidence>
<feature type="non-terminal residue" evidence="11">
    <location>
        <position position="252"/>
    </location>
</feature>
<evidence type="ECO:0000256" key="9">
    <source>
        <dbReference type="ARBA" id="ARBA00023224"/>
    </source>
</evidence>
<reference evidence="11 12" key="1">
    <citation type="submission" date="2019-01" db="EMBL/GenBank/DDBJ databases">
        <authorList>
            <person name="Sayadi A."/>
        </authorList>
    </citation>
    <scope>NUCLEOTIDE SEQUENCE [LARGE SCALE GENOMIC DNA]</scope>
</reference>
<dbReference type="InterPro" id="IPR004117">
    <property type="entry name" value="7tm6_olfct_rcpt"/>
</dbReference>
<dbReference type="GO" id="GO:0004984">
    <property type="term" value="F:olfactory receptor activity"/>
    <property type="evidence" value="ECO:0007669"/>
    <property type="project" value="InterPro"/>
</dbReference>
<evidence type="ECO:0000256" key="6">
    <source>
        <dbReference type="ARBA" id="ARBA00022989"/>
    </source>
</evidence>
<organism evidence="11 12">
    <name type="scientific">Callosobruchus maculatus</name>
    <name type="common">Southern cowpea weevil</name>
    <name type="synonym">Pulse bruchid</name>
    <dbReference type="NCBI Taxonomy" id="64391"/>
    <lineage>
        <taxon>Eukaryota</taxon>
        <taxon>Metazoa</taxon>
        <taxon>Ecdysozoa</taxon>
        <taxon>Arthropoda</taxon>
        <taxon>Hexapoda</taxon>
        <taxon>Insecta</taxon>
        <taxon>Pterygota</taxon>
        <taxon>Neoptera</taxon>
        <taxon>Endopterygota</taxon>
        <taxon>Coleoptera</taxon>
        <taxon>Polyphaga</taxon>
        <taxon>Cucujiformia</taxon>
        <taxon>Chrysomeloidea</taxon>
        <taxon>Chrysomelidae</taxon>
        <taxon>Bruchinae</taxon>
        <taxon>Bruchini</taxon>
        <taxon>Callosobruchus</taxon>
    </lineage>
</organism>
<evidence type="ECO:0000256" key="3">
    <source>
        <dbReference type="ARBA" id="ARBA00022606"/>
    </source>
</evidence>
<keyword evidence="12" id="KW-1185">Reference proteome</keyword>
<dbReference type="AlphaFoldDB" id="A0A653DQ72"/>
<keyword evidence="2" id="KW-1003">Cell membrane</keyword>
<dbReference type="GO" id="GO:0005549">
    <property type="term" value="F:odorant binding"/>
    <property type="evidence" value="ECO:0007669"/>
    <property type="project" value="InterPro"/>
</dbReference>
<evidence type="ECO:0000256" key="7">
    <source>
        <dbReference type="ARBA" id="ARBA00023136"/>
    </source>
</evidence>
<gene>
    <name evidence="11" type="ORF">CALMAC_LOCUS19517</name>
</gene>
<keyword evidence="5" id="KW-0552">Olfaction</keyword>
<dbReference type="GO" id="GO:0007165">
    <property type="term" value="P:signal transduction"/>
    <property type="evidence" value="ECO:0007669"/>
    <property type="project" value="UniProtKB-KW"/>
</dbReference>
<keyword evidence="8" id="KW-0675">Receptor</keyword>
<dbReference type="PANTHER" id="PTHR21137:SF35">
    <property type="entry name" value="ODORANT RECEPTOR 19A-RELATED"/>
    <property type="match status" value="1"/>
</dbReference>
<keyword evidence="6 10" id="KW-1133">Transmembrane helix</keyword>
<name>A0A653DQ72_CALMS</name>
<feature type="transmembrane region" description="Helical" evidence="10">
    <location>
        <begin position="227"/>
        <end position="249"/>
    </location>
</feature>
<evidence type="ECO:0000256" key="5">
    <source>
        <dbReference type="ARBA" id="ARBA00022725"/>
    </source>
</evidence>
<comment type="subcellular location">
    <subcellularLocation>
        <location evidence="1">Cell membrane</location>
        <topology evidence="1">Multi-pass membrane protein</topology>
    </subcellularLocation>
</comment>
<dbReference type="EMBL" id="CAACVG010013826">
    <property type="protein sequence ID" value="VEN62387.1"/>
    <property type="molecule type" value="Genomic_DNA"/>
</dbReference>
<sequence>MVYIVFGFLYLYEKRETLTLVDFNSVMFIHTTAVTNPMMVVSIFLNIKRLHAMMRQLESAAFQPKSQKEVSYVYKWKRSSYLIKKLFYIVNIFLVTTGTILAMLQGKTPPLASYVPPWIHSKVYFWFQSTAAIYNATMASIYVSVLTTLLIEAIIQVACLKERLHCTEDKNNLVECIKRHLEIIVFVEGLQHICKISLSIVFITGVINICTTLSLLLQVTFIELVFMIPYLSEMIMIIYIHCFYGSILASEV</sequence>